<evidence type="ECO:0000313" key="4">
    <source>
        <dbReference type="EMBL" id="PWN99409.1"/>
    </source>
</evidence>
<feature type="compositionally biased region" description="Low complexity" evidence="2">
    <location>
        <begin position="500"/>
        <end position="509"/>
    </location>
</feature>
<reference evidence="4 5" key="1">
    <citation type="journal article" date="2018" name="Mol. Biol. Evol.">
        <title>Broad Genomic Sampling Reveals a Smut Pathogenic Ancestry of the Fungal Clade Ustilaginomycotina.</title>
        <authorList>
            <person name="Kijpornyongpan T."/>
            <person name="Mondo S.J."/>
            <person name="Barry K."/>
            <person name="Sandor L."/>
            <person name="Lee J."/>
            <person name="Lipzen A."/>
            <person name="Pangilinan J."/>
            <person name="LaButti K."/>
            <person name="Hainaut M."/>
            <person name="Henrissat B."/>
            <person name="Grigoriev I.V."/>
            <person name="Spatafora J.W."/>
            <person name="Aime M.C."/>
        </authorList>
    </citation>
    <scope>NUCLEOTIDE SEQUENCE [LARGE SCALE GENOMIC DNA]</scope>
    <source>
        <strain evidence="4 5">MCA 4186</strain>
    </source>
</reference>
<evidence type="ECO:0000256" key="1">
    <source>
        <dbReference type="SAM" id="Coils"/>
    </source>
</evidence>
<keyword evidence="1" id="KW-0175">Coiled coil</keyword>
<keyword evidence="5" id="KW-1185">Reference proteome</keyword>
<feature type="compositionally biased region" description="Polar residues" evidence="2">
    <location>
        <begin position="997"/>
        <end position="1012"/>
    </location>
</feature>
<feature type="coiled-coil region" evidence="1">
    <location>
        <begin position="852"/>
        <end position="970"/>
    </location>
</feature>
<feature type="compositionally biased region" description="Basic and acidic residues" evidence="2">
    <location>
        <begin position="1038"/>
        <end position="1056"/>
    </location>
</feature>
<dbReference type="GO" id="GO:0031410">
    <property type="term" value="C:cytoplasmic vesicle"/>
    <property type="evidence" value="ECO:0007669"/>
    <property type="project" value="TreeGrafter"/>
</dbReference>
<dbReference type="InterPro" id="IPR043153">
    <property type="entry name" value="DENN_C"/>
</dbReference>
<proteinExistence type="predicted"/>
<accession>A0A316ZD13</accession>
<dbReference type="RefSeq" id="XP_025599688.1">
    <property type="nucleotide sequence ID" value="XM_025741921.1"/>
</dbReference>
<dbReference type="GeneID" id="37269465"/>
<dbReference type="STRING" id="58919.A0A316ZD13"/>
<evidence type="ECO:0000313" key="5">
    <source>
        <dbReference type="Proteomes" id="UP000245946"/>
    </source>
</evidence>
<feature type="compositionally biased region" description="Basic and acidic residues" evidence="2">
    <location>
        <begin position="1020"/>
        <end position="1031"/>
    </location>
</feature>
<feature type="compositionally biased region" description="Polar residues" evidence="2">
    <location>
        <begin position="1209"/>
        <end position="1228"/>
    </location>
</feature>
<feature type="region of interest" description="Disordered" evidence="2">
    <location>
        <begin position="473"/>
        <end position="515"/>
    </location>
</feature>
<feature type="region of interest" description="Disordered" evidence="2">
    <location>
        <begin position="288"/>
        <end position="323"/>
    </location>
</feature>
<feature type="compositionally biased region" description="Polar residues" evidence="2">
    <location>
        <begin position="53"/>
        <end position="62"/>
    </location>
</feature>
<evidence type="ECO:0000259" key="3">
    <source>
        <dbReference type="SMART" id="SM00799"/>
    </source>
</evidence>
<feature type="compositionally biased region" description="Basic and acidic residues" evidence="2">
    <location>
        <begin position="1187"/>
        <end position="1197"/>
    </location>
</feature>
<feature type="compositionally biased region" description="Low complexity" evidence="2">
    <location>
        <begin position="110"/>
        <end position="131"/>
    </location>
</feature>
<feature type="region of interest" description="Disordered" evidence="2">
    <location>
        <begin position="991"/>
        <end position="1070"/>
    </location>
</feature>
<name>A0A316ZD13_9BASI</name>
<feature type="compositionally biased region" description="Basic and acidic residues" evidence="2">
    <location>
        <begin position="1100"/>
        <end position="1113"/>
    </location>
</feature>
<dbReference type="InterPro" id="IPR001194">
    <property type="entry name" value="cDENN_dom"/>
</dbReference>
<feature type="compositionally biased region" description="Basic and acidic residues" evidence="2">
    <location>
        <begin position="298"/>
        <end position="318"/>
    </location>
</feature>
<dbReference type="PANTHER" id="PTHR12296:SF31">
    <property type="entry name" value="DENN (AEX-3) DOMAIN PROTEIN (AFU_ORTHOLOGUE AFUA_6G11200)"/>
    <property type="match status" value="1"/>
</dbReference>
<sequence>MSSRDTANANGSSSSGGGGFASLLRAARKSTESLRSVRSNASRRKSLSEGISRASSRATNYSDAPPLPETPSEVGTPGRLSADPFGAARGAHRVRSESVTPTPRTEASNPLAASTPGATTPASSIAEQQRAAAEKAQHEEAHLEAAEDDGISPLEGSRKGLYAQNSPATSIGSLSKSMKRGTGSASSRRKGKGSLLNSANASGVSLGLQPLGEEFETDEGELRVAPGKGDGNTVAQLYAVFGLPKDPSVWTLAEEDCVAGVHHIEGAVGRFWRPEVLGCSICPSPSEVLARSTGGKTPTKEKDSGAAKWEGRGADGKKPQNPKFIEMADGRGGVERAETARVLSKALKLSFTREIEIVSGQANFPPSASSHTFSFSVPTLTSSGETLDQTGTMGRTEGRKATGAVGVSVGKANAASAVGEGYGLQRGPGASAAAGNGFGDSPDPATFYGVVLTVWSAADERRARTIKRELTRMNRQRADAKAAAANNKRNGGSGNGWSGGDTDTTGAEETAADDDGANGDGYSFLPAHNTFFMPYAICIVSRYPLYDLLGDWNKMAWHKYSRNIEMHNQQMATILRHPAPRLGEQVLIDSPSHELTFVCKFPGALEWGSGLIGIDFSMWPIFKTLSLDNILSICEIALSPNGRVLFQSRHPALLGLAVETFKHIVELRGWRGVANQNCHARDVRIYLEDPGSWIIAINTELRSIIKPAPEVCVVDLDVNNISCPRPPKHAPSTGSVRERRKRKLATGISISGVEHAPPRQYVEAYPGGRFRPLSNVQLRERNSAYEQLERPSWFDQGPALTAFDLALQDTTRSTFLQKVLRTRASKAGAASEAELAAILALRRRASTFVDARDGLENKIGRLNKRLAFLMSESEMWKQQFAKIQQLVDRLTREANDLRSKVDKERRESRRLSSTLAQRDLEQVQIQLRLKETEDAREQAQIELLKMQKAMDSLEQEREAMMDEIRNVISGAGAGEDGEFDMSRFDMYGQANRLARPSSPNGSHHSATPSQVAESIMRHRTAAEARISEGRGSRAASRNGHEARGKEGSQDGERKGADGSSQVHHFPDDQMNQEIQARTNVVTDQISRIQQQLESTLTNLEGRRSGTYERSERRRDRRTSNASISSMRYEYGIPSSIGHGGMASESESHYRAPSSVGGGGGGGMTTDDDNYSDMDYAMESARKREKRLARQERREKRLAAGPSAYKAVTPSASSGNLSQAAATPPSSSGIEPAQAASSPLPTGTPTRPPPRERKPSNPWKQQSSAPTPKDSPEFISAPGTPGSHAGDTSNPAIDATPGLGAQSNGHAANGKDVDATPRQQVKA</sequence>
<gene>
    <name evidence="4" type="ORF">FA09DRAFT_328806</name>
</gene>
<organism evidence="4 5">
    <name type="scientific">Tilletiopsis washingtonensis</name>
    <dbReference type="NCBI Taxonomy" id="58919"/>
    <lineage>
        <taxon>Eukaryota</taxon>
        <taxon>Fungi</taxon>
        <taxon>Dikarya</taxon>
        <taxon>Basidiomycota</taxon>
        <taxon>Ustilaginomycotina</taxon>
        <taxon>Exobasidiomycetes</taxon>
        <taxon>Entylomatales</taxon>
        <taxon>Entylomatales incertae sedis</taxon>
        <taxon>Tilletiopsis</taxon>
    </lineage>
</organism>
<dbReference type="Proteomes" id="UP000245946">
    <property type="component" value="Unassembled WGS sequence"/>
</dbReference>
<dbReference type="SMART" id="SM00799">
    <property type="entry name" value="DENN"/>
    <property type="match status" value="1"/>
</dbReference>
<dbReference type="InterPro" id="IPR051696">
    <property type="entry name" value="DENN_Domain_GEFs"/>
</dbReference>
<dbReference type="Pfam" id="PF02141">
    <property type="entry name" value="DENN"/>
    <property type="match status" value="1"/>
</dbReference>
<protein>
    <recommendedName>
        <fullName evidence="3">cDENN domain-containing protein</fullName>
    </recommendedName>
</protein>
<dbReference type="Gene3D" id="3.40.50.11500">
    <property type="match status" value="1"/>
</dbReference>
<feature type="compositionally biased region" description="Polar residues" evidence="2">
    <location>
        <begin position="163"/>
        <end position="176"/>
    </location>
</feature>
<dbReference type="PANTHER" id="PTHR12296">
    <property type="entry name" value="DENN DOMAIN-CONTAINING PROTEIN 4"/>
    <property type="match status" value="1"/>
</dbReference>
<dbReference type="GO" id="GO:0032483">
    <property type="term" value="P:regulation of Rab protein signal transduction"/>
    <property type="evidence" value="ECO:0007669"/>
    <property type="project" value="TreeGrafter"/>
</dbReference>
<feature type="compositionally biased region" description="Basic and acidic residues" evidence="2">
    <location>
        <begin position="132"/>
        <end position="145"/>
    </location>
</feature>
<feature type="compositionally biased region" description="Low complexity" evidence="2">
    <location>
        <begin position="481"/>
        <end position="490"/>
    </location>
</feature>
<evidence type="ECO:0000256" key="2">
    <source>
        <dbReference type="SAM" id="MobiDB-lite"/>
    </source>
</evidence>
<feature type="region of interest" description="Disordered" evidence="2">
    <location>
        <begin position="1"/>
        <end position="203"/>
    </location>
</feature>
<feature type="compositionally biased region" description="Polar residues" evidence="2">
    <location>
        <begin position="97"/>
        <end position="108"/>
    </location>
</feature>
<feature type="region of interest" description="Disordered" evidence="2">
    <location>
        <begin position="1096"/>
        <end position="1322"/>
    </location>
</feature>
<feature type="domain" description="cDENN" evidence="3">
    <location>
        <begin position="532"/>
        <end position="719"/>
    </location>
</feature>
<dbReference type="OrthoDB" id="6019893at2759"/>
<dbReference type="EMBL" id="KZ819288">
    <property type="protein sequence ID" value="PWN99409.1"/>
    <property type="molecule type" value="Genomic_DNA"/>
</dbReference>